<keyword evidence="5 6" id="KW-0472">Membrane</keyword>
<gene>
    <name evidence="8" type="ORF">SAMN05216192_104153</name>
</gene>
<dbReference type="EMBL" id="FNDX01000004">
    <property type="protein sequence ID" value="SDI28928.1"/>
    <property type="molecule type" value="Genomic_DNA"/>
</dbReference>
<dbReference type="AlphaFoldDB" id="A0A1G8JCE6"/>
<dbReference type="OrthoDB" id="122883at2"/>
<evidence type="ECO:0000256" key="2">
    <source>
        <dbReference type="ARBA" id="ARBA00022475"/>
    </source>
</evidence>
<organism evidence="8 9">
    <name type="scientific">Paenibacillus typhae</name>
    <dbReference type="NCBI Taxonomy" id="1174501"/>
    <lineage>
        <taxon>Bacteria</taxon>
        <taxon>Bacillati</taxon>
        <taxon>Bacillota</taxon>
        <taxon>Bacilli</taxon>
        <taxon>Bacillales</taxon>
        <taxon>Paenibacillaceae</taxon>
        <taxon>Paenibacillus</taxon>
    </lineage>
</organism>
<dbReference type="RefSeq" id="WP_090712974.1">
    <property type="nucleotide sequence ID" value="NZ_CBCSKY010000004.1"/>
</dbReference>
<feature type="transmembrane region" description="Helical" evidence="6">
    <location>
        <begin position="43"/>
        <end position="66"/>
    </location>
</feature>
<dbReference type="GO" id="GO:0005886">
    <property type="term" value="C:plasma membrane"/>
    <property type="evidence" value="ECO:0007669"/>
    <property type="project" value="UniProtKB-SubCell"/>
</dbReference>
<evidence type="ECO:0000256" key="5">
    <source>
        <dbReference type="ARBA" id="ARBA00023136"/>
    </source>
</evidence>
<reference evidence="9" key="1">
    <citation type="submission" date="2016-10" db="EMBL/GenBank/DDBJ databases">
        <authorList>
            <person name="Varghese N."/>
            <person name="Submissions S."/>
        </authorList>
    </citation>
    <scope>NUCLEOTIDE SEQUENCE [LARGE SCALE GENOMIC DNA]</scope>
    <source>
        <strain evidence="9">CGMCC 1.11012</strain>
    </source>
</reference>
<keyword evidence="4 6" id="KW-1133">Transmembrane helix</keyword>
<evidence type="ECO:0000256" key="3">
    <source>
        <dbReference type="ARBA" id="ARBA00022692"/>
    </source>
</evidence>
<evidence type="ECO:0000259" key="7">
    <source>
        <dbReference type="Pfam" id="PF13396"/>
    </source>
</evidence>
<feature type="transmembrane region" description="Helical" evidence="6">
    <location>
        <begin position="12"/>
        <end position="31"/>
    </location>
</feature>
<feature type="domain" description="Cardiolipin synthase N-terminal" evidence="7">
    <location>
        <begin position="57"/>
        <end position="101"/>
    </location>
</feature>
<evidence type="ECO:0000313" key="9">
    <source>
        <dbReference type="Proteomes" id="UP000199050"/>
    </source>
</evidence>
<protein>
    <submittedName>
        <fullName evidence="8">Phospholipase_D-nuclease N-terminal</fullName>
    </submittedName>
</protein>
<keyword evidence="2" id="KW-1003">Cell membrane</keyword>
<proteinExistence type="predicted"/>
<feature type="transmembrane region" description="Helical" evidence="6">
    <location>
        <begin position="78"/>
        <end position="99"/>
    </location>
</feature>
<evidence type="ECO:0000256" key="6">
    <source>
        <dbReference type="SAM" id="Phobius"/>
    </source>
</evidence>
<dbReference type="Pfam" id="PF13396">
    <property type="entry name" value="PLDc_N"/>
    <property type="match status" value="1"/>
</dbReference>
<dbReference type="Proteomes" id="UP000199050">
    <property type="component" value="Unassembled WGS sequence"/>
</dbReference>
<keyword evidence="3 6" id="KW-0812">Transmembrane</keyword>
<accession>A0A1G8JCE6</accession>
<comment type="subcellular location">
    <subcellularLocation>
        <location evidence="1">Cell membrane</location>
        <topology evidence="1">Multi-pass membrane protein</topology>
    </subcellularLocation>
</comment>
<dbReference type="STRING" id="1174501.SAMN05216192_104153"/>
<keyword evidence="9" id="KW-1185">Reference proteome</keyword>
<evidence type="ECO:0000256" key="1">
    <source>
        <dbReference type="ARBA" id="ARBA00004651"/>
    </source>
</evidence>
<evidence type="ECO:0000256" key="4">
    <source>
        <dbReference type="ARBA" id="ARBA00022989"/>
    </source>
</evidence>
<dbReference type="InterPro" id="IPR027379">
    <property type="entry name" value="CLS_N"/>
</dbReference>
<name>A0A1G8JCE6_9BACL</name>
<evidence type="ECO:0000313" key="8">
    <source>
        <dbReference type="EMBL" id="SDI28928.1"/>
    </source>
</evidence>
<sequence length="127" mass="14598">MKNRIELEKWIFWVLTTVVVLGFIAFFIVMAPSMYEVFGDGDGWIFVIAGLTLLYIALNVLIAVFIYKDACRRKMNPWLWMLAVIYIPNFIGLLLYLFARRRQHIPAAADPGTKPVQCPHCGNLIHP</sequence>